<dbReference type="InterPro" id="IPR015590">
    <property type="entry name" value="Aldehyde_DH_dom"/>
</dbReference>
<evidence type="ECO:0000313" key="10">
    <source>
        <dbReference type="Proteomes" id="UP000184600"/>
    </source>
</evidence>
<dbReference type="Proteomes" id="UP000184600">
    <property type="component" value="Unassembled WGS sequence"/>
</dbReference>
<evidence type="ECO:0000313" key="9">
    <source>
        <dbReference type="EMBL" id="SHO55555.1"/>
    </source>
</evidence>
<organism evidence="9 10">
    <name type="scientific">Vibrio quintilis</name>
    <dbReference type="NCBI Taxonomy" id="1117707"/>
    <lineage>
        <taxon>Bacteria</taxon>
        <taxon>Pseudomonadati</taxon>
        <taxon>Pseudomonadota</taxon>
        <taxon>Gammaproteobacteria</taxon>
        <taxon>Vibrionales</taxon>
        <taxon>Vibrionaceae</taxon>
        <taxon>Vibrio</taxon>
    </lineage>
</organism>
<dbReference type="GO" id="GO:0006081">
    <property type="term" value="P:aldehyde metabolic process"/>
    <property type="evidence" value="ECO:0007669"/>
    <property type="project" value="InterPro"/>
</dbReference>
<dbReference type="PANTHER" id="PTHR43570">
    <property type="entry name" value="ALDEHYDE DEHYDROGENASE"/>
    <property type="match status" value="1"/>
</dbReference>
<evidence type="ECO:0000256" key="3">
    <source>
        <dbReference type="ARBA" id="ARBA00023027"/>
    </source>
</evidence>
<dbReference type="Gene3D" id="3.40.309.10">
    <property type="entry name" value="Aldehyde Dehydrogenase, Chain A, domain 2"/>
    <property type="match status" value="1"/>
</dbReference>
<evidence type="ECO:0000256" key="2">
    <source>
        <dbReference type="ARBA" id="ARBA00023002"/>
    </source>
</evidence>
<dbReference type="InterPro" id="IPR016163">
    <property type="entry name" value="Ald_DH_C"/>
</dbReference>
<dbReference type="Gene3D" id="3.40.605.10">
    <property type="entry name" value="Aldehyde Dehydrogenase, Chain A, domain 1"/>
    <property type="match status" value="1"/>
</dbReference>
<proteinExistence type="inferred from homology"/>
<dbReference type="STRING" id="1117707.VQ7734_01291"/>
<dbReference type="CDD" id="cd07133">
    <property type="entry name" value="ALDH_CALDH_CalB"/>
    <property type="match status" value="1"/>
</dbReference>
<dbReference type="InterPro" id="IPR012394">
    <property type="entry name" value="Aldehyde_DH_NAD(P)"/>
</dbReference>
<dbReference type="PIRSF" id="PIRSF036492">
    <property type="entry name" value="ALDH"/>
    <property type="match status" value="1"/>
</dbReference>
<dbReference type="InterPro" id="IPR029510">
    <property type="entry name" value="Ald_DH_CS_GLU"/>
</dbReference>
<sequence>MTAHSVEDINSVEDMNAILNRMKRAHLAAGPASAALRRDRLMRSIRLIQENHQLLTQAMCADFGHRSVYQSLIADVATTINALQHAAEHLEEWMKPEPAETPDNTTQALIQSQPLGVIGIISPWNFPVNLSFGPLAGVFAAGNTAMLKPSELTPATSELLAELVARYFDPEELTVVLGEADTARTFSTLPFDHLIFTGSSQVGRHVMRAAAENLVPVTLELGGKSPVVVDDSAAMAHVAERTLTVKTFNVGQICLSPDYMLMPDDQVNDFVKESKVFMARSFPQIQDNEDYTSIVTPRHYQRLISLLEDARQKGAEIISLAPEGEPDFDELSRKIAPHLVLNVTDDMQIMQEEIFGPLLPVVTCRSTGEAIDYINARPRPLAAYYFGEDTAKRQTFASRTTSGALVVNDIMSHATIDSLPFGGVGASGIGAYHGIHGFRRFSHAKPVVIQNRDSELSQRLQAPYQHKLEILTDMLK</sequence>
<evidence type="ECO:0000256" key="1">
    <source>
        <dbReference type="ARBA" id="ARBA00009986"/>
    </source>
</evidence>
<feature type="active site" evidence="5 6">
    <location>
        <position position="220"/>
    </location>
</feature>
<keyword evidence="2 4" id="KW-0560">Oxidoreductase</keyword>
<feature type="domain" description="Aldehyde dehydrogenase" evidence="8">
    <location>
        <begin position="12"/>
        <end position="446"/>
    </location>
</feature>
<dbReference type="RefSeq" id="WP_073580677.1">
    <property type="nucleotide sequence ID" value="NZ_AP024897.1"/>
</dbReference>
<dbReference type="GO" id="GO:0005737">
    <property type="term" value="C:cytoplasm"/>
    <property type="evidence" value="ECO:0007669"/>
    <property type="project" value="TreeGrafter"/>
</dbReference>
<keyword evidence="10" id="KW-1185">Reference proteome</keyword>
<accession>A0A1M7YSJ6</accession>
<dbReference type="PANTHER" id="PTHR43570:SF20">
    <property type="entry name" value="ALDEHYDE DEHYDROGENASE ALDX-RELATED"/>
    <property type="match status" value="1"/>
</dbReference>
<protein>
    <recommendedName>
        <fullName evidence="4">Aldehyde dehydrogenase</fullName>
    </recommendedName>
</protein>
<name>A0A1M7YSJ6_9VIBR</name>
<evidence type="ECO:0000256" key="5">
    <source>
        <dbReference type="PIRSR" id="PIRSR036492-1"/>
    </source>
</evidence>
<dbReference type="OrthoDB" id="9812625at2"/>
<evidence type="ECO:0000259" key="8">
    <source>
        <dbReference type="Pfam" id="PF00171"/>
    </source>
</evidence>
<reference evidence="10" key="1">
    <citation type="submission" date="2016-12" db="EMBL/GenBank/DDBJ databases">
        <authorList>
            <person name="Rodrigo-Torres L."/>
            <person name="Arahal R.D."/>
            <person name="Lucena T."/>
        </authorList>
    </citation>
    <scope>NUCLEOTIDE SEQUENCE [LARGE SCALE GENOMIC DNA]</scope>
</reference>
<keyword evidence="3" id="KW-0520">NAD</keyword>
<comment type="similarity">
    <text evidence="1 4 7">Belongs to the aldehyde dehydrogenase family.</text>
</comment>
<dbReference type="GO" id="GO:0004029">
    <property type="term" value="F:aldehyde dehydrogenase (NAD+) activity"/>
    <property type="evidence" value="ECO:0007669"/>
    <property type="project" value="TreeGrafter"/>
</dbReference>
<dbReference type="PROSITE" id="PS00687">
    <property type="entry name" value="ALDEHYDE_DEHYDR_GLU"/>
    <property type="match status" value="1"/>
</dbReference>
<evidence type="ECO:0000256" key="6">
    <source>
        <dbReference type="PROSITE-ProRule" id="PRU10007"/>
    </source>
</evidence>
<dbReference type="AlphaFoldDB" id="A0A1M7YSJ6"/>
<dbReference type="Pfam" id="PF00171">
    <property type="entry name" value="Aldedh"/>
    <property type="match status" value="1"/>
</dbReference>
<dbReference type="InterPro" id="IPR016161">
    <property type="entry name" value="Ald_DH/histidinol_DH"/>
</dbReference>
<dbReference type="InterPro" id="IPR016162">
    <property type="entry name" value="Ald_DH_N"/>
</dbReference>
<dbReference type="EMBL" id="FRFG01000015">
    <property type="protein sequence ID" value="SHO55555.1"/>
    <property type="molecule type" value="Genomic_DNA"/>
</dbReference>
<dbReference type="SUPFAM" id="SSF53720">
    <property type="entry name" value="ALDH-like"/>
    <property type="match status" value="1"/>
</dbReference>
<gene>
    <name evidence="9" type="primary">calB</name>
    <name evidence="9" type="ORF">VQ7734_01291</name>
</gene>
<evidence type="ECO:0000256" key="7">
    <source>
        <dbReference type="RuleBase" id="RU003345"/>
    </source>
</evidence>
<feature type="active site" evidence="5">
    <location>
        <position position="254"/>
    </location>
</feature>
<evidence type="ECO:0000256" key="4">
    <source>
        <dbReference type="PIRNR" id="PIRNR036492"/>
    </source>
</evidence>